<dbReference type="PANTHER" id="PTHR34387:SF2">
    <property type="entry name" value="SLR1258 PROTEIN"/>
    <property type="match status" value="1"/>
</dbReference>
<dbReference type="PANTHER" id="PTHR34387">
    <property type="entry name" value="SLR1258 PROTEIN"/>
    <property type="match status" value="1"/>
</dbReference>
<dbReference type="PATRIC" id="fig|1305737.6.peg.2801"/>
<evidence type="ECO:0008006" key="4">
    <source>
        <dbReference type="Google" id="ProtNLM"/>
    </source>
</evidence>
<dbReference type="eggNOG" id="COG2968">
    <property type="taxonomic scope" value="Bacteria"/>
</dbReference>
<proteinExistence type="predicted"/>
<dbReference type="STRING" id="1305737.GCA_000526355_00830"/>
<evidence type="ECO:0000313" key="2">
    <source>
        <dbReference type="EMBL" id="KPQ14292.1"/>
    </source>
</evidence>
<sequence length="230" mass="25531">MNKLILSFFTSILILGAFSATAQQMENIPIIEVIGEASKTTTPDQATFNIQLEEKAMNVPTATGVLNSKTKSLADALKKARIKDYKLVADNYSVNVHRVKRGDSLQDSGFVARQSLRVVTTSQNEDLQKISEAIQSAGDMSYQLRFELSEALQKSLENTLITEALQDAQSRARLIAETLGIPSIRVHHVTFGQNFRLAGRSMMDKSENPSMLLAPDNQEVSKKVFVKYTY</sequence>
<dbReference type="OrthoDB" id="838701at2"/>
<gene>
    <name evidence="2" type="ORF">HLUCCX10_10860</name>
</gene>
<protein>
    <recommendedName>
        <fullName evidence="4">SIMPL domain-containing protein</fullName>
    </recommendedName>
</protein>
<dbReference type="Proteomes" id="UP000050421">
    <property type="component" value="Unassembled WGS sequence"/>
</dbReference>
<evidence type="ECO:0000256" key="1">
    <source>
        <dbReference type="SAM" id="SignalP"/>
    </source>
</evidence>
<keyword evidence="1" id="KW-0732">Signal</keyword>
<dbReference type="Gene3D" id="3.30.70.2970">
    <property type="entry name" value="Protein of unknown function (DUF541), domain 2"/>
    <property type="match status" value="1"/>
</dbReference>
<feature type="chain" id="PRO_5006146043" description="SIMPL domain-containing protein" evidence="1">
    <location>
        <begin position="23"/>
        <end position="230"/>
    </location>
</feature>
<dbReference type="Gene3D" id="3.30.110.170">
    <property type="entry name" value="Protein of unknown function (DUF541), domain 1"/>
    <property type="match status" value="1"/>
</dbReference>
<dbReference type="InterPro" id="IPR007497">
    <property type="entry name" value="SIMPL/DUF541"/>
</dbReference>
<dbReference type="Pfam" id="PF04402">
    <property type="entry name" value="SIMPL"/>
    <property type="match status" value="1"/>
</dbReference>
<dbReference type="GO" id="GO:0006974">
    <property type="term" value="P:DNA damage response"/>
    <property type="evidence" value="ECO:0007669"/>
    <property type="project" value="TreeGrafter"/>
</dbReference>
<comment type="caution">
    <text evidence="2">The sequence shown here is derived from an EMBL/GenBank/DDBJ whole genome shotgun (WGS) entry which is preliminary data.</text>
</comment>
<organism evidence="2 3">
    <name type="scientific">Algoriphagus marincola HL-49</name>
    <dbReference type="NCBI Taxonomy" id="1305737"/>
    <lineage>
        <taxon>Bacteria</taxon>
        <taxon>Pseudomonadati</taxon>
        <taxon>Bacteroidota</taxon>
        <taxon>Cytophagia</taxon>
        <taxon>Cytophagales</taxon>
        <taxon>Cyclobacteriaceae</taxon>
        <taxon>Algoriphagus</taxon>
    </lineage>
</organism>
<dbReference type="EMBL" id="LJXT01000067">
    <property type="protein sequence ID" value="KPQ14292.1"/>
    <property type="molecule type" value="Genomic_DNA"/>
</dbReference>
<dbReference type="InterPro" id="IPR052022">
    <property type="entry name" value="26kDa_periplasmic_antigen"/>
</dbReference>
<accession>A0A0P7Y846</accession>
<feature type="signal peptide" evidence="1">
    <location>
        <begin position="1"/>
        <end position="22"/>
    </location>
</feature>
<name>A0A0P7Y846_9BACT</name>
<evidence type="ECO:0000313" key="3">
    <source>
        <dbReference type="Proteomes" id="UP000050421"/>
    </source>
</evidence>
<dbReference type="AlphaFoldDB" id="A0A0P7Y846"/>
<reference evidence="2 3" key="1">
    <citation type="submission" date="2015-09" db="EMBL/GenBank/DDBJ databases">
        <title>Identification and resolution of microdiversity through metagenomic sequencing of parallel consortia.</title>
        <authorList>
            <person name="Nelson W.C."/>
            <person name="Romine M.F."/>
            <person name="Lindemann S.R."/>
        </authorList>
    </citation>
    <scope>NUCLEOTIDE SEQUENCE [LARGE SCALE GENOMIC DNA]</scope>
    <source>
        <strain evidence="2">HL-49</strain>
    </source>
</reference>